<proteinExistence type="predicted"/>
<evidence type="ECO:0000313" key="2">
    <source>
        <dbReference type="EMBL" id="KAI3439024.1"/>
    </source>
</evidence>
<gene>
    <name evidence="2" type="ORF">D9Q98_001436</name>
</gene>
<dbReference type="AlphaFoldDB" id="A0A9D4U014"/>
<comment type="caution">
    <text evidence="2">The sequence shown here is derived from an EMBL/GenBank/DDBJ whole genome shotgun (WGS) entry which is preliminary data.</text>
</comment>
<dbReference type="Proteomes" id="UP001055712">
    <property type="component" value="Unassembled WGS sequence"/>
</dbReference>
<organism evidence="2 3">
    <name type="scientific">Chlorella vulgaris</name>
    <name type="common">Green alga</name>
    <dbReference type="NCBI Taxonomy" id="3077"/>
    <lineage>
        <taxon>Eukaryota</taxon>
        <taxon>Viridiplantae</taxon>
        <taxon>Chlorophyta</taxon>
        <taxon>core chlorophytes</taxon>
        <taxon>Trebouxiophyceae</taxon>
        <taxon>Chlorellales</taxon>
        <taxon>Chlorellaceae</taxon>
        <taxon>Chlorella clade</taxon>
        <taxon>Chlorella</taxon>
    </lineage>
</organism>
<evidence type="ECO:0000313" key="3">
    <source>
        <dbReference type="Proteomes" id="UP001055712"/>
    </source>
</evidence>
<reference evidence="2" key="2">
    <citation type="submission" date="2020-11" db="EMBL/GenBank/DDBJ databases">
        <authorList>
            <person name="Cecchin M."/>
            <person name="Marcolungo L."/>
            <person name="Rossato M."/>
            <person name="Girolomoni L."/>
            <person name="Cosentino E."/>
            <person name="Cuine S."/>
            <person name="Li-Beisson Y."/>
            <person name="Delledonne M."/>
            <person name="Ballottari M."/>
        </authorList>
    </citation>
    <scope>NUCLEOTIDE SEQUENCE</scope>
    <source>
        <strain evidence="2">211/11P</strain>
        <tissue evidence="2">Whole cell</tissue>
    </source>
</reference>
<feature type="region of interest" description="Disordered" evidence="1">
    <location>
        <begin position="78"/>
        <end position="114"/>
    </location>
</feature>
<evidence type="ECO:0000256" key="1">
    <source>
        <dbReference type="SAM" id="MobiDB-lite"/>
    </source>
</evidence>
<keyword evidence="3" id="KW-1185">Reference proteome</keyword>
<reference evidence="2" key="1">
    <citation type="journal article" date="2019" name="Plant J.">
        <title>Chlorella vulgaris genome assembly and annotation reveals the molecular basis for metabolic acclimation to high light conditions.</title>
        <authorList>
            <person name="Cecchin M."/>
            <person name="Marcolungo L."/>
            <person name="Rossato M."/>
            <person name="Girolomoni L."/>
            <person name="Cosentino E."/>
            <person name="Cuine S."/>
            <person name="Li-Beisson Y."/>
            <person name="Delledonne M."/>
            <person name="Ballottari M."/>
        </authorList>
    </citation>
    <scope>NUCLEOTIDE SEQUENCE</scope>
    <source>
        <strain evidence="2">211/11P</strain>
    </source>
</reference>
<dbReference type="EMBL" id="SIDB01000001">
    <property type="protein sequence ID" value="KAI3439024.1"/>
    <property type="molecule type" value="Genomic_DNA"/>
</dbReference>
<protein>
    <submittedName>
        <fullName evidence="2">Uncharacterized protein</fullName>
    </submittedName>
</protein>
<name>A0A9D4U014_CHLVU</name>
<accession>A0A9D4U014</accession>
<sequence length="114" mass="12023">MAFAASVGEAILLQFQAYAEQAVEKGADVGDAAYEQLLDGLQAAAVPARGFVMAQLLSWREGLLAGLRKQNDAITQRKRAGHINAAPAALPPQPCGSWQQQPAAAHSGARDRTQ</sequence>